<feature type="transmembrane region" description="Helical" evidence="1">
    <location>
        <begin position="86"/>
        <end position="109"/>
    </location>
</feature>
<protein>
    <recommendedName>
        <fullName evidence="2">DUF6533 domain-containing protein</fullName>
    </recommendedName>
</protein>
<sequence>MESSHAAGLSLVWIAKAATLGALVFQFLEFFSQFVDEIEYLWKSRIRLITCLYAWCRYFPLCGQIVNLVFAEMVHNSPSARLCMTAFILKAITAQLTTICVEAILMVRVHALYNNSRRSGILLLLVLLFGTILEVTGAVLSLANLEPGIGGTICTPAPCSPLHLALFAIGCGLIQGVTLFMTGLRIYFSRKRGWTRTPVVSLMLRDGVSIFVLLAVIISSLIGFEVVHRLGDGVLVWDAAYAWYVSLVSISGCRMILSMRKLGARHPRNRQPDEDSLLEFSTIIYSEELCRG</sequence>
<dbReference type="EMBL" id="KL142382">
    <property type="protein sequence ID" value="KDR74841.1"/>
    <property type="molecule type" value="Genomic_DNA"/>
</dbReference>
<feature type="domain" description="DUF6533" evidence="2">
    <location>
        <begin position="19"/>
        <end position="62"/>
    </location>
</feature>
<evidence type="ECO:0000256" key="1">
    <source>
        <dbReference type="SAM" id="Phobius"/>
    </source>
</evidence>
<name>A0A067SVC7_GALM3</name>
<feature type="transmembrane region" description="Helical" evidence="1">
    <location>
        <begin position="46"/>
        <end position="66"/>
    </location>
</feature>
<proteinExistence type="predicted"/>
<dbReference type="InterPro" id="IPR045340">
    <property type="entry name" value="DUF6533"/>
</dbReference>
<keyword evidence="4" id="KW-1185">Reference proteome</keyword>
<evidence type="ECO:0000313" key="3">
    <source>
        <dbReference type="EMBL" id="KDR74841.1"/>
    </source>
</evidence>
<dbReference type="HOGENOM" id="CLU_035509_10_5_1"/>
<evidence type="ECO:0000313" key="4">
    <source>
        <dbReference type="Proteomes" id="UP000027222"/>
    </source>
</evidence>
<accession>A0A067SVC7</accession>
<keyword evidence="1" id="KW-0472">Membrane</keyword>
<feature type="transmembrane region" description="Helical" evidence="1">
    <location>
        <begin position="121"/>
        <end position="143"/>
    </location>
</feature>
<dbReference type="Pfam" id="PF20151">
    <property type="entry name" value="DUF6533"/>
    <property type="match status" value="1"/>
</dbReference>
<gene>
    <name evidence="3" type="ORF">GALMADRAFT_141169</name>
</gene>
<evidence type="ECO:0000259" key="2">
    <source>
        <dbReference type="Pfam" id="PF20151"/>
    </source>
</evidence>
<organism evidence="3 4">
    <name type="scientific">Galerina marginata (strain CBS 339.88)</name>
    <dbReference type="NCBI Taxonomy" id="685588"/>
    <lineage>
        <taxon>Eukaryota</taxon>
        <taxon>Fungi</taxon>
        <taxon>Dikarya</taxon>
        <taxon>Basidiomycota</taxon>
        <taxon>Agaricomycotina</taxon>
        <taxon>Agaricomycetes</taxon>
        <taxon>Agaricomycetidae</taxon>
        <taxon>Agaricales</taxon>
        <taxon>Agaricineae</taxon>
        <taxon>Strophariaceae</taxon>
        <taxon>Galerina</taxon>
    </lineage>
</organism>
<feature type="transmembrane region" description="Helical" evidence="1">
    <location>
        <begin position="6"/>
        <end position="25"/>
    </location>
</feature>
<keyword evidence="1" id="KW-0812">Transmembrane</keyword>
<dbReference type="OrthoDB" id="2637653at2759"/>
<reference evidence="4" key="1">
    <citation type="journal article" date="2014" name="Proc. Natl. Acad. Sci. U.S.A.">
        <title>Extensive sampling of basidiomycete genomes demonstrates inadequacy of the white-rot/brown-rot paradigm for wood decay fungi.</title>
        <authorList>
            <person name="Riley R."/>
            <person name="Salamov A.A."/>
            <person name="Brown D.W."/>
            <person name="Nagy L.G."/>
            <person name="Floudas D."/>
            <person name="Held B.W."/>
            <person name="Levasseur A."/>
            <person name="Lombard V."/>
            <person name="Morin E."/>
            <person name="Otillar R."/>
            <person name="Lindquist E.A."/>
            <person name="Sun H."/>
            <person name="LaButti K.M."/>
            <person name="Schmutz J."/>
            <person name="Jabbour D."/>
            <person name="Luo H."/>
            <person name="Baker S.E."/>
            <person name="Pisabarro A.G."/>
            <person name="Walton J.D."/>
            <person name="Blanchette R.A."/>
            <person name="Henrissat B."/>
            <person name="Martin F."/>
            <person name="Cullen D."/>
            <person name="Hibbett D.S."/>
            <person name="Grigoriev I.V."/>
        </authorList>
    </citation>
    <scope>NUCLEOTIDE SEQUENCE [LARGE SCALE GENOMIC DNA]</scope>
    <source>
        <strain evidence="4">CBS 339.88</strain>
    </source>
</reference>
<feature type="transmembrane region" description="Helical" evidence="1">
    <location>
        <begin position="239"/>
        <end position="257"/>
    </location>
</feature>
<dbReference type="STRING" id="685588.A0A067SVC7"/>
<feature type="transmembrane region" description="Helical" evidence="1">
    <location>
        <begin position="208"/>
        <end position="227"/>
    </location>
</feature>
<dbReference type="Proteomes" id="UP000027222">
    <property type="component" value="Unassembled WGS sequence"/>
</dbReference>
<keyword evidence="1" id="KW-1133">Transmembrane helix</keyword>
<dbReference type="AlphaFoldDB" id="A0A067SVC7"/>
<feature type="transmembrane region" description="Helical" evidence="1">
    <location>
        <begin position="163"/>
        <end position="188"/>
    </location>
</feature>